<keyword evidence="2" id="KW-1185">Reference proteome</keyword>
<sequence length="73" mass="8424">MLCYGRSEAVKPLLLRGTLSPLDTAKVPEETLADIPLAFAWQRRFWTRVQKQWYKSPAELDFYGGLNHALRCV</sequence>
<comment type="caution">
    <text evidence="1">The sequence shown here is derived from an EMBL/GenBank/DDBJ whole genome shotgun (WGS) entry which is preliminary data.</text>
</comment>
<protein>
    <submittedName>
        <fullName evidence="1">Uncharacterized protein</fullName>
    </submittedName>
</protein>
<dbReference type="EMBL" id="BLYJ01000003">
    <property type="protein sequence ID" value="GFO87180.1"/>
    <property type="molecule type" value="Genomic_DNA"/>
</dbReference>
<proteinExistence type="predicted"/>
<name>A0ABQ1DWV4_9FIRM</name>
<organism evidence="1 2">
    <name type="scientific">Butyricicoccus faecihominis</name>
    <dbReference type="NCBI Taxonomy" id="1712515"/>
    <lineage>
        <taxon>Bacteria</taxon>
        <taxon>Bacillati</taxon>
        <taxon>Bacillota</taxon>
        <taxon>Clostridia</taxon>
        <taxon>Eubacteriales</taxon>
        <taxon>Butyricicoccaceae</taxon>
        <taxon>Butyricicoccus</taxon>
    </lineage>
</organism>
<evidence type="ECO:0000313" key="2">
    <source>
        <dbReference type="Proteomes" id="UP000620147"/>
    </source>
</evidence>
<dbReference type="Proteomes" id="UP000620147">
    <property type="component" value="Unassembled WGS sequence"/>
</dbReference>
<reference evidence="1 2" key="1">
    <citation type="submission" date="2020-06" db="EMBL/GenBank/DDBJ databases">
        <title>Characterization of fructooligosaccharide metabolism and fructooligosaccharide-degrading enzymes in human commensal butyrate producers.</title>
        <authorList>
            <person name="Tanno H."/>
            <person name="Fujii T."/>
            <person name="Hirano K."/>
            <person name="Maeno S."/>
            <person name="Tonozuka T."/>
            <person name="Sakamoto M."/>
            <person name="Ohkuma M."/>
            <person name="Tochio T."/>
            <person name="Endo A."/>
        </authorList>
    </citation>
    <scope>NUCLEOTIDE SEQUENCE [LARGE SCALE GENOMIC DNA]</scope>
    <source>
        <strain evidence="1 2">JCM 31056</strain>
    </source>
</reference>
<evidence type="ECO:0000313" key="1">
    <source>
        <dbReference type="EMBL" id="GFO87180.1"/>
    </source>
</evidence>
<gene>
    <name evidence="1" type="ORF">BUFA31_03440</name>
</gene>
<accession>A0ABQ1DWV4</accession>